<evidence type="ECO:0000313" key="4">
    <source>
        <dbReference type="Proteomes" id="UP000076532"/>
    </source>
</evidence>
<evidence type="ECO:0000259" key="2">
    <source>
        <dbReference type="Pfam" id="PF13193"/>
    </source>
</evidence>
<keyword evidence="3" id="KW-0436">Ligase</keyword>
<dbReference type="InterPro" id="IPR045851">
    <property type="entry name" value="AMP-bd_C_sf"/>
</dbReference>
<dbReference type="EMBL" id="KV417490">
    <property type="protein sequence ID" value="KZP31140.1"/>
    <property type="molecule type" value="Genomic_DNA"/>
</dbReference>
<dbReference type="PROSITE" id="PS00455">
    <property type="entry name" value="AMP_BINDING"/>
    <property type="match status" value="1"/>
</dbReference>
<dbReference type="InterPro" id="IPR020845">
    <property type="entry name" value="AMP-binding_CS"/>
</dbReference>
<gene>
    <name evidence="3" type="ORF">FIBSPDRAFT_945176</name>
</gene>
<dbReference type="InterPro" id="IPR025110">
    <property type="entry name" value="AMP-bd_C"/>
</dbReference>
<dbReference type="PANTHER" id="PTHR24096">
    <property type="entry name" value="LONG-CHAIN-FATTY-ACID--COA LIGASE"/>
    <property type="match status" value="1"/>
</dbReference>
<dbReference type="Pfam" id="PF00501">
    <property type="entry name" value="AMP-binding"/>
    <property type="match status" value="1"/>
</dbReference>
<reference evidence="3 4" key="1">
    <citation type="journal article" date="2016" name="Mol. Biol. Evol.">
        <title>Comparative Genomics of Early-Diverging Mushroom-Forming Fungi Provides Insights into the Origins of Lignocellulose Decay Capabilities.</title>
        <authorList>
            <person name="Nagy L.G."/>
            <person name="Riley R."/>
            <person name="Tritt A."/>
            <person name="Adam C."/>
            <person name="Daum C."/>
            <person name="Floudas D."/>
            <person name="Sun H."/>
            <person name="Yadav J.S."/>
            <person name="Pangilinan J."/>
            <person name="Larsson K.H."/>
            <person name="Matsuura K."/>
            <person name="Barry K."/>
            <person name="Labutti K."/>
            <person name="Kuo R."/>
            <person name="Ohm R.A."/>
            <person name="Bhattacharya S.S."/>
            <person name="Shirouzu T."/>
            <person name="Yoshinaga Y."/>
            <person name="Martin F.M."/>
            <person name="Grigoriev I.V."/>
            <person name="Hibbett D.S."/>
        </authorList>
    </citation>
    <scope>NUCLEOTIDE SEQUENCE [LARGE SCALE GENOMIC DNA]</scope>
    <source>
        <strain evidence="3 4">CBS 109695</strain>
    </source>
</reference>
<dbReference type="InterPro" id="IPR000873">
    <property type="entry name" value="AMP-dep_synth/lig_dom"/>
</dbReference>
<organism evidence="3 4">
    <name type="scientific">Athelia psychrophila</name>
    <dbReference type="NCBI Taxonomy" id="1759441"/>
    <lineage>
        <taxon>Eukaryota</taxon>
        <taxon>Fungi</taxon>
        <taxon>Dikarya</taxon>
        <taxon>Basidiomycota</taxon>
        <taxon>Agaricomycotina</taxon>
        <taxon>Agaricomycetes</taxon>
        <taxon>Agaricomycetidae</taxon>
        <taxon>Atheliales</taxon>
        <taxon>Atheliaceae</taxon>
        <taxon>Athelia</taxon>
    </lineage>
</organism>
<dbReference type="STRING" id="436010.A0A166TZ23"/>
<feature type="domain" description="AMP-binding enzyme C-terminal" evidence="2">
    <location>
        <begin position="456"/>
        <end position="542"/>
    </location>
</feature>
<evidence type="ECO:0000313" key="3">
    <source>
        <dbReference type="EMBL" id="KZP31140.1"/>
    </source>
</evidence>
<keyword evidence="4" id="KW-1185">Reference proteome</keyword>
<proteinExistence type="predicted"/>
<protein>
    <submittedName>
        <fullName evidence="3">Phenylacetyl-CoA ligase</fullName>
    </submittedName>
</protein>
<sequence>MAIPVSQMALPSIPDNLTIPQFFLDAQNPAGALRKDTLPWLIEDSTGRTIGIDEVRARTYGLANAMSIHWNIVDGDTVCLLSPNHIDYPVAMWAVHRLGGIVTPANPNYTVHELVHQLALTKANFIIAHPNALSTAVSAAQKMRLPLDHIITMAAPHDATPFRHRTISELVVEGLDAAPHFVERVLKQAEAKTKVAFYCMSSGTTGAPKAVVIPHYSVIANTVQLSVHHGDRYKAGDIMSATVPFFHIYGLVALLHLSLFTGSTIVVIEKFSFVEYLKSIVRHRITHLLAVPPHIVLFCKHPAVKHYDLSHMRDCQSAAAPLSAELVKQFVTAFPNCSIGQSYGLTETCVGVCMPPSWRRIGTLGGSGSLIPGVEARVVKADGQLAAVGEPGEMLVKTISVPLGYLDNEKATNETFIDGWVHTGDEVIFDEKGEIFIVDRIKEIMKVKGMQVSPAELEGHLLDHPDVDDVCVVGIPDEFSGEVPLSFVVLKKHVEKRISKDAASREDLKRLLMKYVADHKVSYKHLGALEFVDAIAKNPSGKLLRRVMRDKARTIRAKL</sequence>
<dbReference type="Proteomes" id="UP000076532">
    <property type="component" value="Unassembled WGS sequence"/>
</dbReference>
<dbReference type="GO" id="GO:0016405">
    <property type="term" value="F:CoA-ligase activity"/>
    <property type="evidence" value="ECO:0007669"/>
    <property type="project" value="TreeGrafter"/>
</dbReference>
<dbReference type="PANTHER" id="PTHR24096:SF422">
    <property type="entry name" value="BCDNA.GH02901"/>
    <property type="match status" value="1"/>
</dbReference>
<dbReference type="Gene3D" id="3.40.50.12780">
    <property type="entry name" value="N-terminal domain of ligase-like"/>
    <property type="match status" value="1"/>
</dbReference>
<feature type="domain" description="AMP-dependent synthetase/ligase" evidence="1">
    <location>
        <begin position="46"/>
        <end position="406"/>
    </location>
</feature>
<dbReference type="InterPro" id="IPR042099">
    <property type="entry name" value="ANL_N_sf"/>
</dbReference>
<evidence type="ECO:0000259" key="1">
    <source>
        <dbReference type="Pfam" id="PF00501"/>
    </source>
</evidence>
<dbReference type="AlphaFoldDB" id="A0A166TZ23"/>
<name>A0A166TZ23_9AGAM</name>
<dbReference type="OrthoDB" id="6509636at2759"/>
<dbReference type="Gene3D" id="3.30.300.30">
    <property type="match status" value="1"/>
</dbReference>
<dbReference type="SUPFAM" id="SSF56801">
    <property type="entry name" value="Acetyl-CoA synthetase-like"/>
    <property type="match status" value="1"/>
</dbReference>
<accession>A0A166TZ23</accession>
<dbReference type="Pfam" id="PF13193">
    <property type="entry name" value="AMP-binding_C"/>
    <property type="match status" value="1"/>
</dbReference>